<dbReference type="RefSeq" id="WP_184652609.1">
    <property type="nucleotide sequence ID" value="NZ_JACHFR010000002.1"/>
</dbReference>
<feature type="domain" description="DUF8052" evidence="1">
    <location>
        <begin position="4"/>
        <end position="159"/>
    </location>
</feature>
<accession>A0A840S938</accession>
<evidence type="ECO:0000313" key="2">
    <source>
        <dbReference type="EMBL" id="MBB5219189.1"/>
    </source>
</evidence>
<proteinExistence type="predicted"/>
<evidence type="ECO:0000313" key="5">
    <source>
        <dbReference type="Proteomes" id="UP000593591"/>
    </source>
</evidence>
<dbReference type="InterPro" id="IPR058365">
    <property type="entry name" value="DUF8052"/>
</dbReference>
<reference evidence="2 4" key="2">
    <citation type="submission" date="2020-08" db="EMBL/GenBank/DDBJ databases">
        <title>Genomic Encyclopedia of Type Strains, Phase IV (KMG-IV): sequencing the most valuable type-strain genomes for metagenomic binning, comparative biology and taxonomic classification.</title>
        <authorList>
            <person name="Goeker M."/>
        </authorList>
    </citation>
    <scope>NUCLEOTIDE SEQUENCE [LARGE SCALE GENOMIC DNA]</scope>
    <source>
        <strain evidence="2 4">DSM 103679</strain>
    </source>
</reference>
<dbReference type="KEGG" id="trc:DYE49_10850"/>
<reference evidence="3 5" key="1">
    <citation type="submission" date="2018-08" db="EMBL/GenBank/DDBJ databases">
        <title>The first complete genome of Treponema rectale (CHPAT), a commensal spirochete of the bovine rectum.</title>
        <authorList>
            <person name="Staton G.J."/>
            <person name="Clegg S.R."/>
            <person name="Carter S.D."/>
            <person name="Radford A.D."/>
            <person name="Darby A."/>
            <person name="Hall N."/>
            <person name="Birtles R.J."/>
            <person name="Evans N.J."/>
        </authorList>
    </citation>
    <scope>NUCLEOTIDE SEQUENCE [LARGE SCALE GENOMIC DNA]</scope>
    <source>
        <strain evidence="3 5">CHPA</strain>
    </source>
</reference>
<evidence type="ECO:0000313" key="3">
    <source>
        <dbReference type="EMBL" id="QOS40915.1"/>
    </source>
</evidence>
<evidence type="ECO:0000313" key="4">
    <source>
        <dbReference type="Proteomes" id="UP000578697"/>
    </source>
</evidence>
<dbReference type="EMBL" id="CP031517">
    <property type="protein sequence ID" value="QOS40915.1"/>
    <property type="molecule type" value="Genomic_DNA"/>
</dbReference>
<sequence>MNCEEVLSRLLESYKNYYDVSTSDCTPPFCAQAEFHSTNKQYILVKAAKVSESQSNEFVFFSIQKHLTKETLCMLEETAWNEGLKKFTVKAGHRNSDITLIIIAESADKDALARLKKIHHYKSYWLTFRGWSTFSAALFLTQTNTFYSNKFGKSLKKLFPK</sequence>
<gene>
    <name evidence="3" type="ORF">DYE49_10850</name>
    <name evidence="2" type="ORF">HNP77_001558</name>
</gene>
<protein>
    <recommendedName>
        <fullName evidence="1">DUF8052 domain-containing protein</fullName>
    </recommendedName>
</protein>
<organism evidence="2 4">
    <name type="scientific">Treponema rectale</name>
    <dbReference type="NCBI Taxonomy" id="744512"/>
    <lineage>
        <taxon>Bacteria</taxon>
        <taxon>Pseudomonadati</taxon>
        <taxon>Spirochaetota</taxon>
        <taxon>Spirochaetia</taxon>
        <taxon>Spirochaetales</taxon>
        <taxon>Treponemataceae</taxon>
        <taxon>Treponema</taxon>
    </lineage>
</organism>
<dbReference type="EMBL" id="JACHFR010000002">
    <property type="protein sequence ID" value="MBB5219189.1"/>
    <property type="molecule type" value="Genomic_DNA"/>
</dbReference>
<name>A0A840S938_9SPIR</name>
<dbReference type="AlphaFoldDB" id="A0A840S938"/>
<dbReference type="Proteomes" id="UP000578697">
    <property type="component" value="Unassembled WGS sequence"/>
</dbReference>
<evidence type="ECO:0000259" key="1">
    <source>
        <dbReference type="Pfam" id="PF26226"/>
    </source>
</evidence>
<dbReference type="Pfam" id="PF26226">
    <property type="entry name" value="DUF8052"/>
    <property type="match status" value="1"/>
</dbReference>
<keyword evidence="4" id="KW-1185">Reference proteome</keyword>
<dbReference type="Proteomes" id="UP000593591">
    <property type="component" value="Chromosome"/>
</dbReference>